<reference evidence="6" key="1">
    <citation type="journal article" date="2020" name="Stud. Mycol.">
        <title>101 Dothideomycetes genomes: a test case for predicting lifestyles and emergence of pathogens.</title>
        <authorList>
            <person name="Haridas S."/>
            <person name="Albert R."/>
            <person name="Binder M."/>
            <person name="Bloem J."/>
            <person name="Labutti K."/>
            <person name="Salamov A."/>
            <person name="Andreopoulos B."/>
            <person name="Baker S."/>
            <person name="Barry K."/>
            <person name="Bills G."/>
            <person name="Bluhm B."/>
            <person name="Cannon C."/>
            <person name="Castanera R."/>
            <person name="Culley D."/>
            <person name="Daum C."/>
            <person name="Ezra D."/>
            <person name="Gonzalez J."/>
            <person name="Henrissat B."/>
            <person name="Kuo A."/>
            <person name="Liang C."/>
            <person name="Lipzen A."/>
            <person name="Lutzoni F."/>
            <person name="Magnuson J."/>
            <person name="Mondo S."/>
            <person name="Nolan M."/>
            <person name="Ohm R."/>
            <person name="Pangilinan J."/>
            <person name="Park H.-J."/>
            <person name="Ramirez L."/>
            <person name="Alfaro M."/>
            <person name="Sun H."/>
            <person name="Tritt A."/>
            <person name="Yoshinaga Y."/>
            <person name="Zwiers L.-H."/>
            <person name="Turgeon B."/>
            <person name="Goodwin S."/>
            <person name="Spatafora J."/>
            <person name="Crous P."/>
            <person name="Grigoriev I."/>
        </authorList>
    </citation>
    <scope>NUCLEOTIDE SEQUENCE</scope>
    <source>
        <strain evidence="6">CBS 119687</strain>
    </source>
</reference>
<evidence type="ECO:0008006" key="8">
    <source>
        <dbReference type="Google" id="ProtNLM"/>
    </source>
</evidence>
<keyword evidence="3 5" id="KW-1133">Transmembrane helix</keyword>
<dbReference type="AlphaFoldDB" id="A0A6A5ZWP3"/>
<dbReference type="GO" id="GO:0016765">
    <property type="term" value="F:transferase activity, transferring alkyl or aryl (other than methyl) groups"/>
    <property type="evidence" value="ECO:0007669"/>
    <property type="project" value="InterPro"/>
</dbReference>
<dbReference type="GeneID" id="54413064"/>
<dbReference type="OrthoDB" id="434972at2759"/>
<keyword evidence="2 5" id="KW-0812">Transmembrane</keyword>
<evidence type="ECO:0000313" key="7">
    <source>
        <dbReference type="Proteomes" id="UP000799771"/>
    </source>
</evidence>
<feature type="transmembrane region" description="Helical" evidence="5">
    <location>
        <begin position="305"/>
        <end position="322"/>
    </location>
</feature>
<feature type="transmembrane region" description="Helical" evidence="5">
    <location>
        <begin position="41"/>
        <end position="61"/>
    </location>
</feature>
<feature type="transmembrane region" description="Helical" evidence="5">
    <location>
        <begin position="271"/>
        <end position="293"/>
    </location>
</feature>
<evidence type="ECO:0000313" key="6">
    <source>
        <dbReference type="EMBL" id="KAF2123716.1"/>
    </source>
</evidence>
<gene>
    <name evidence="6" type="ORF">P153DRAFT_426922</name>
</gene>
<evidence type="ECO:0000256" key="2">
    <source>
        <dbReference type="ARBA" id="ARBA00022692"/>
    </source>
</evidence>
<name>A0A6A5ZWP3_9PLEO</name>
<protein>
    <recommendedName>
        <fullName evidence="8">UbiA prenyltransferase</fullName>
    </recommendedName>
</protein>
<dbReference type="Proteomes" id="UP000799771">
    <property type="component" value="Unassembled WGS sequence"/>
</dbReference>
<feature type="transmembrane region" description="Helical" evidence="5">
    <location>
        <begin position="209"/>
        <end position="226"/>
    </location>
</feature>
<feature type="transmembrane region" description="Helical" evidence="5">
    <location>
        <begin position="174"/>
        <end position="197"/>
    </location>
</feature>
<keyword evidence="4 5" id="KW-0472">Membrane</keyword>
<evidence type="ECO:0000256" key="5">
    <source>
        <dbReference type="SAM" id="Phobius"/>
    </source>
</evidence>
<keyword evidence="7" id="KW-1185">Reference proteome</keyword>
<dbReference type="RefSeq" id="XP_033518110.1">
    <property type="nucleotide sequence ID" value="XM_033672632.1"/>
</dbReference>
<feature type="transmembrane region" description="Helical" evidence="5">
    <location>
        <begin position="81"/>
        <end position="101"/>
    </location>
</feature>
<dbReference type="PANTHER" id="PTHR42723">
    <property type="entry name" value="CHLOROPHYLL SYNTHASE"/>
    <property type="match status" value="1"/>
</dbReference>
<dbReference type="EMBL" id="ML977523">
    <property type="protein sequence ID" value="KAF2123716.1"/>
    <property type="molecule type" value="Genomic_DNA"/>
</dbReference>
<dbReference type="Pfam" id="PF01040">
    <property type="entry name" value="UbiA"/>
    <property type="match status" value="1"/>
</dbReference>
<evidence type="ECO:0000256" key="4">
    <source>
        <dbReference type="ARBA" id="ARBA00023136"/>
    </source>
</evidence>
<feature type="transmembrane region" description="Helical" evidence="5">
    <location>
        <begin position="135"/>
        <end position="154"/>
    </location>
</feature>
<evidence type="ECO:0000256" key="1">
    <source>
        <dbReference type="ARBA" id="ARBA00004141"/>
    </source>
</evidence>
<evidence type="ECO:0000256" key="3">
    <source>
        <dbReference type="ARBA" id="ARBA00022989"/>
    </source>
</evidence>
<sequence>MALLHASKLIPAPGSTPTSAIPLRRPLKAYKTHVTQFLRTLYLFTANDILTFIFPTTLFSLCGALSGPVLSTNASPSVLPIVLRIPGAVCVLWINLLIFTMSNQRHPAAIREDQLDKPYRPIPSGRISSGATQNLLLILVPIVAGCGWYMGVWQETLMLFTAQWMYNDLRGSDAHFLVRNLLNSIGYGLYSAIALRIMIGAEYVLKIEAYEWIGMIMLVMFFTQYICDIKDIEGDRSTGRKTVPIVLGDQVCRWAIAIPVVGFSVACPTSFHLGVSSYIATVGFGFLVALRTLVSRHPEADKSTWKLWALWTCSLFVLPLTVGKEVYLPIPVVKVEGVVA</sequence>
<dbReference type="InterPro" id="IPR000537">
    <property type="entry name" value="UbiA_prenyltransferase"/>
</dbReference>
<accession>A0A6A5ZWP3</accession>
<organism evidence="6 7">
    <name type="scientific">Dothidotthia symphoricarpi CBS 119687</name>
    <dbReference type="NCBI Taxonomy" id="1392245"/>
    <lineage>
        <taxon>Eukaryota</taxon>
        <taxon>Fungi</taxon>
        <taxon>Dikarya</taxon>
        <taxon>Ascomycota</taxon>
        <taxon>Pezizomycotina</taxon>
        <taxon>Dothideomycetes</taxon>
        <taxon>Pleosporomycetidae</taxon>
        <taxon>Pleosporales</taxon>
        <taxon>Dothidotthiaceae</taxon>
        <taxon>Dothidotthia</taxon>
    </lineage>
</organism>
<proteinExistence type="predicted"/>
<dbReference type="InterPro" id="IPR050475">
    <property type="entry name" value="Prenyltransferase_related"/>
</dbReference>
<dbReference type="PANTHER" id="PTHR42723:SF1">
    <property type="entry name" value="CHLOROPHYLL SYNTHASE, CHLOROPLASTIC"/>
    <property type="match status" value="1"/>
</dbReference>
<dbReference type="CDD" id="cd13965">
    <property type="entry name" value="PT_UbiA_3"/>
    <property type="match status" value="1"/>
</dbReference>
<comment type="subcellular location">
    <subcellularLocation>
        <location evidence="1">Membrane</location>
        <topology evidence="1">Multi-pass membrane protein</topology>
    </subcellularLocation>
</comment>
<dbReference type="GO" id="GO:0016020">
    <property type="term" value="C:membrane"/>
    <property type="evidence" value="ECO:0007669"/>
    <property type="project" value="UniProtKB-SubCell"/>
</dbReference>